<dbReference type="InterPro" id="IPR033116">
    <property type="entry name" value="TRYPSIN_SER"/>
</dbReference>
<dbReference type="InterPro" id="IPR018114">
    <property type="entry name" value="TRYPSIN_HIS"/>
</dbReference>
<feature type="region of interest" description="Disordered" evidence="3">
    <location>
        <begin position="539"/>
        <end position="636"/>
    </location>
</feature>
<dbReference type="Gene3D" id="2.40.10.10">
    <property type="entry name" value="Trypsin-like serine proteases"/>
    <property type="match status" value="1"/>
</dbReference>
<dbReference type="SUPFAM" id="SSF50494">
    <property type="entry name" value="Trypsin-like serine proteases"/>
    <property type="match status" value="1"/>
</dbReference>
<gene>
    <name evidence="6" type="ORF">BB558_004121</name>
</gene>
<evidence type="ECO:0000259" key="5">
    <source>
        <dbReference type="PROSITE" id="PS50240"/>
    </source>
</evidence>
<dbReference type="PROSITE" id="PS50240">
    <property type="entry name" value="TRYPSIN_DOM"/>
    <property type="match status" value="1"/>
</dbReference>
<protein>
    <recommendedName>
        <fullName evidence="5">Peptidase S1 domain-containing protein</fullName>
    </recommendedName>
</protein>
<keyword evidence="2" id="KW-0378">Hydrolase</keyword>
<name>A0A2U1J476_SMIAN</name>
<accession>A0A2U1J476</accession>
<sequence>MGFLTIPKLSLLCGTLLAGINASTTETTHKSLLTKRDIVVPNIIGGTYSNFVNVESIAYYGIDGETDYRCTGTLIAPNVVITAAHCIYETQSIDPLSWDKIRIGVGSVEPLPQNINSYKVDKIEINPDFSHTPPYRNDLALIFLKECVPPSIATPIDLAMPDLNDSEYIVAGFGQTSQDNKAPSNVKELIVTEGNIDLCKKYFTEAEIGTKVICVGQTYGLGTCYGDSGGPMYSIDYGKLLGVESSIISINGQQCNSVDTVAVYVLPLGYLPWIHTYVPCLGPDCKCVDPTASGTSSSSSSSPSSTSSSKPSSSPSSSSNPSSSKPSSSPSSSSSSPSSSSSKPSSSNPSSSPSSSNPSSSNPSSSPSSSNPSSSSTSCDYSFGDISVPTGSGDQPNKIYNTDNRVSIPCTGNEFQINFTVDQTSDIYFMITNTDTISGTTSIIGEMGVDSGKWFIGDYITDKTVDVPKIQEDTVDLFIIFNANGVYIGSNGKEITHLLSDEFDMDNLMSTGTLSLFFGAENSNALVSDVVVSCLNDDVCSPSSSSSSSPSSSSPSSSPSSSNPSSSPSSSNPSSSPSSSNPSSSPSSSNPSSSPSSSNPSSSPSSSNPSSSPSSPSPSSSNPSSSPSSSNPSSSP</sequence>
<dbReference type="InterPro" id="IPR001314">
    <property type="entry name" value="Peptidase_S1A"/>
</dbReference>
<dbReference type="PANTHER" id="PTHR24260">
    <property type="match status" value="1"/>
</dbReference>
<dbReference type="AlphaFoldDB" id="A0A2U1J476"/>
<dbReference type="InterPro" id="IPR043504">
    <property type="entry name" value="Peptidase_S1_PA_chymotrypsin"/>
</dbReference>
<evidence type="ECO:0000256" key="2">
    <source>
        <dbReference type="RuleBase" id="RU363034"/>
    </source>
</evidence>
<reference evidence="6 7" key="1">
    <citation type="journal article" date="2018" name="MBio">
        <title>Comparative Genomics Reveals the Core Gene Toolbox for the Fungus-Insect Symbiosis.</title>
        <authorList>
            <person name="Wang Y."/>
            <person name="Stata M."/>
            <person name="Wang W."/>
            <person name="Stajich J.E."/>
            <person name="White M.M."/>
            <person name="Moncalvo J.M."/>
        </authorList>
    </citation>
    <scope>NUCLEOTIDE SEQUENCE [LARGE SCALE GENOMIC DNA]</scope>
    <source>
        <strain evidence="6 7">AUS-126-30</strain>
    </source>
</reference>
<dbReference type="GO" id="GO:0004252">
    <property type="term" value="F:serine-type endopeptidase activity"/>
    <property type="evidence" value="ECO:0007669"/>
    <property type="project" value="InterPro"/>
</dbReference>
<keyword evidence="2" id="KW-0720">Serine protease</keyword>
<evidence type="ECO:0000313" key="6">
    <source>
        <dbReference type="EMBL" id="PVZ99843.1"/>
    </source>
</evidence>
<keyword evidence="4" id="KW-0732">Signal</keyword>
<dbReference type="PROSITE" id="PS00135">
    <property type="entry name" value="TRYPSIN_SER"/>
    <property type="match status" value="1"/>
</dbReference>
<feature type="signal peptide" evidence="4">
    <location>
        <begin position="1"/>
        <end position="22"/>
    </location>
</feature>
<evidence type="ECO:0000256" key="4">
    <source>
        <dbReference type="SAM" id="SignalP"/>
    </source>
</evidence>
<feature type="chain" id="PRO_5015595504" description="Peptidase S1 domain-containing protein" evidence="4">
    <location>
        <begin position="23"/>
        <end position="636"/>
    </location>
</feature>
<dbReference type="InterPro" id="IPR009003">
    <property type="entry name" value="Peptidase_S1_PA"/>
</dbReference>
<feature type="compositionally biased region" description="Low complexity" evidence="3">
    <location>
        <begin position="541"/>
        <end position="636"/>
    </location>
</feature>
<dbReference type="Pfam" id="PF00089">
    <property type="entry name" value="Trypsin"/>
    <property type="match status" value="1"/>
</dbReference>
<feature type="region of interest" description="Disordered" evidence="3">
    <location>
        <begin position="292"/>
        <end position="398"/>
    </location>
</feature>
<feature type="non-terminal residue" evidence="6">
    <location>
        <position position="636"/>
    </location>
</feature>
<dbReference type="InterPro" id="IPR051333">
    <property type="entry name" value="CLIP_Serine_Protease"/>
</dbReference>
<dbReference type="Proteomes" id="UP000245591">
    <property type="component" value="Unassembled WGS sequence"/>
</dbReference>
<proteinExistence type="predicted"/>
<organism evidence="6 7">
    <name type="scientific">Smittium angustum</name>
    <dbReference type="NCBI Taxonomy" id="133377"/>
    <lineage>
        <taxon>Eukaryota</taxon>
        <taxon>Fungi</taxon>
        <taxon>Fungi incertae sedis</taxon>
        <taxon>Zoopagomycota</taxon>
        <taxon>Kickxellomycotina</taxon>
        <taxon>Harpellomycetes</taxon>
        <taxon>Harpellales</taxon>
        <taxon>Legeriomycetaceae</taxon>
        <taxon>Smittium</taxon>
    </lineage>
</organism>
<evidence type="ECO:0000313" key="7">
    <source>
        <dbReference type="Proteomes" id="UP000245591"/>
    </source>
</evidence>
<feature type="compositionally biased region" description="Polar residues" evidence="3">
    <location>
        <begin position="389"/>
        <end position="398"/>
    </location>
</feature>
<comment type="caution">
    <text evidence="6">The sequence shown here is derived from an EMBL/GenBank/DDBJ whole genome shotgun (WGS) entry which is preliminary data.</text>
</comment>
<dbReference type="PRINTS" id="PR00722">
    <property type="entry name" value="CHYMOTRYPSIN"/>
</dbReference>
<keyword evidence="1" id="KW-1015">Disulfide bond</keyword>
<dbReference type="InterPro" id="IPR001254">
    <property type="entry name" value="Trypsin_dom"/>
</dbReference>
<evidence type="ECO:0000256" key="1">
    <source>
        <dbReference type="ARBA" id="ARBA00023157"/>
    </source>
</evidence>
<dbReference type="SMART" id="SM00020">
    <property type="entry name" value="Tryp_SPc"/>
    <property type="match status" value="1"/>
</dbReference>
<dbReference type="EMBL" id="MBFU01000384">
    <property type="protein sequence ID" value="PVZ99843.1"/>
    <property type="molecule type" value="Genomic_DNA"/>
</dbReference>
<feature type="compositionally biased region" description="Low complexity" evidence="3">
    <location>
        <begin position="295"/>
        <end position="378"/>
    </location>
</feature>
<dbReference type="PANTHER" id="PTHR24260:SF136">
    <property type="entry name" value="GH08193P-RELATED"/>
    <property type="match status" value="1"/>
</dbReference>
<feature type="domain" description="Peptidase S1" evidence="5">
    <location>
        <begin position="43"/>
        <end position="279"/>
    </location>
</feature>
<evidence type="ECO:0000256" key="3">
    <source>
        <dbReference type="SAM" id="MobiDB-lite"/>
    </source>
</evidence>
<keyword evidence="2" id="KW-0645">Protease</keyword>
<keyword evidence="7" id="KW-1185">Reference proteome</keyword>
<dbReference type="PROSITE" id="PS00134">
    <property type="entry name" value="TRYPSIN_HIS"/>
    <property type="match status" value="1"/>
</dbReference>
<dbReference type="GO" id="GO:0006508">
    <property type="term" value="P:proteolysis"/>
    <property type="evidence" value="ECO:0007669"/>
    <property type="project" value="UniProtKB-KW"/>
</dbReference>